<keyword evidence="3" id="KW-1185">Reference proteome</keyword>
<name>A0A5N6PTK1_9ASTR</name>
<dbReference type="PANTHER" id="PTHR42648">
    <property type="entry name" value="TRANSPOSASE, PUTATIVE-RELATED"/>
    <property type="match status" value="1"/>
</dbReference>
<protein>
    <submittedName>
        <fullName evidence="2">Uncharacterized protein</fullName>
    </submittedName>
</protein>
<accession>A0A5N6PTK1</accession>
<dbReference type="EMBL" id="SZYD01000003">
    <property type="protein sequence ID" value="KAD6796507.1"/>
    <property type="molecule type" value="Genomic_DNA"/>
</dbReference>
<evidence type="ECO:0000313" key="2">
    <source>
        <dbReference type="EMBL" id="KAD6796507.1"/>
    </source>
</evidence>
<organism evidence="2 3">
    <name type="scientific">Mikania micrantha</name>
    <name type="common">bitter vine</name>
    <dbReference type="NCBI Taxonomy" id="192012"/>
    <lineage>
        <taxon>Eukaryota</taxon>
        <taxon>Viridiplantae</taxon>
        <taxon>Streptophyta</taxon>
        <taxon>Embryophyta</taxon>
        <taxon>Tracheophyta</taxon>
        <taxon>Spermatophyta</taxon>
        <taxon>Magnoliopsida</taxon>
        <taxon>eudicotyledons</taxon>
        <taxon>Gunneridae</taxon>
        <taxon>Pentapetalae</taxon>
        <taxon>asterids</taxon>
        <taxon>campanulids</taxon>
        <taxon>Asterales</taxon>
        <taxon>Asteraceae</taxon>
        <taxon>Asteroideae</taxon>
        <taxon>Heliantheae alliance</taxon>
        <taxon>Eupatorieae</taxon>
        <taxon>Mikania</taxon>
    </lineage>
</organism>
<dbReference type="PANTHER" id="PTHR42648:SF28">
    <property type="entry name" value="TRANSPOSON-ENCODED PROTEIN WITH RIBONUCLEASE H-LIKE AND RETROVIRUS ZINC FINGER-LIKE DOMAINS"/>
    <property type="match status" value="1"/>
</dbReference>
<evidence type="ECO:0000313" key="3">
    <source>
        <dbReference type="Proteomes" id="UP000326396"/>
    </source>
</evidence>
<dbReference type="OrthoDB" id="1935113at2759"/>
<feature type="region of interest" description="Disordered" evidence="1">
    <location>
        <begin position="91"/>
        <end position="114"/>
    </location>
</feature>
<comment type="caution">
    <text evidence="2">The sequence shown here is derived from an EMBL/GenBank/DDBJ whole genome shotgun (WGS) entry which is preliminary data.</text>
</comment>
<dbReference type="AlphaFoldDB" id="A0A5N6PTK1"/>
<dbReference type="GO" id="GO:0003676">
    <property type="term" value="F:nucleic acid binding"/>
    <property type="evidence" value="ECO:0007669"/>
    <property type="project" value="InterPro"/>
</dbReference>
<sequence>MNMVRSMLANSDLPSFLCTEALKTEVHILNRVPSKSVPKTPYELCTGRKPSLRYMKVWGCLVEAKLYNPFLKKLDMKTVTCYFIGYPDHLKVSGSSENPDSDLQEVQDERGDTR</sequence>
<dbReference type="Gene3D" id="3.30.420.10">
    <property type="entry name" value="Ribonuclease H-like superfamily/Ribonuclease H"/>
    <property type="match status" value="1"/>
</dbReference>
<dbReference type="InterPro" id="IPR036397">
    <property type="entry name" value="RNaseH_sf"/>
</dbReference>
<dbReference type="Proteomes" id="UP000326396">
    <property type="component" value="Linkage Group LG11"/>
</dbReference>
<reference evidence="2 3" key="1">
    <citation type="submission" date="2019-05" db="EMBL/GenBank/DDBJ databases">
        <title>Mikania micrantha, genome provides insights into the molecular mechanism of rapid growth.</title>
        <authorList>
            <person name="Liu B."/>
        </authorList>
    </citation>
    <scope>NUCLEOTIDE SEQUENCE [LARGE SCALE GENOMIC DNA]</scope>
    <source>
        <strain evidence="2">NLD-2019</strain>
        <tissue evidence="2">Leaf</tissue>
    </source>
</reference>
<proteinExistence type="predicted"/>
<dbReference type="InterPro" id="IPR039537">
    <property type="entry name" value="Retrotran_Ty1/copia-like"/>
</dbReference>
<evidence type="ECO:0000256" key="1">
    <source>
        <dbReference type="SAM" id="MobiDB-lite"/>
    </source>
</evidence>
<gene>
    <name evidence="2" type="ORF">E3N88_07403</name>
</gene>